<evidence type="ECO:0000313" key="3">
    <source>
        <dbReference type="Proteomes" id="UP000799423"/>
    </source>
</evidence>
<name>A0A6A7B2F9_9PLEO</name>
<sequence length="75" mass="8782">MSRAEGYTRRQQRPNGGVGDHVWLLKHGELRAEGRNKIESTKKKAKLTSSELRKKKKDRMARRKRGEEVFSDEDE</sequence>
<gene>
    <name evidence="2" type="ORF">T440DRAFT_518914</name>
</gene>
<feature type="region of interest" description="Disordered" evidence="1">
    <location>
        <begin position="1"/>
        <end position="22"/>
    </location>
</feature>
<evidence type="ECO:0000256" key="1">
    <source>
        <dbReference type="SAM" id="MobiDB-lite"/>
    </source>
</evidence>
<feature type="region of interest" description="Disordered" evidence="1">
    <location>
        <begin position="34"/>
        <end position="75"/>
    </location>
</feature>
<dbReference type="AlphaFoldDB" id="A0A6A7B2F9"/>
<dbReference type="Proteomes" id="UP000799423">
    <property type="component" value="Unassembled WGS sequence"/>
</dbReference>
<protein>
    <submittedName>
        <fullName evidence="2">Uncharacterized protein</fullName>
    </submittedName>
</protein>
<dbReference type="EMBL" id="MU006310">
    <property type="protein sequence ID" value="KAF2849680.1"/>
    <property type="molecule type" value="Genomic_DNA"/>
</dbReference>
<dbReference type="OrthoDB" id="10438609at2759"/>
<evidence type="ECO:0000313" key="2">
    <source>
        <dbReference type="EMBL" id="KAF2849680.1"/>
    </source>
</evidence>
<reference evidence="2" key="1">
    <citation type="submission" date="2020-01" db="EMBL/GenBank/DDBJ databases">
        <authorList>
            <consortium name="DOE Joint Genome Institute"/>
            <person name="Haridas S."/>
            <person name="Albert R."/>
            <person name="Binder M."/>
            <person name="Bloem J."/>
            <person name="Labutti K."/>
            <person name="Salamov A."/>
            <person name="Andreopoulos B."/>
            <person name="Baker S.E."/>
            <person name="Barry K."/>
            <person name="Bills G."/>
            <person name="Bluhm B.H."/>
            <person name="Cannon C."/>
            <person name="Castanera R."/>
            <person name="Culley D.E."/>
            <person name="Daum C."/>
            <person name="Ezra D."/>
            <person name="Gonzalez J.B."/>
            <person name="Henrissat B."/>
            <person name="Kuo A."/>
            <person name="Liang C."/>
            <person name="Lipzen A."/>
            <person name="Lutzoni F."/>
            <person name="Magnuson J."/>
            <person name="Mondo S."/>
            <person name="Nolan M."/>
            <person name="Ohm R."/>
            <person name="Pangilinan J."/>
            <person name="Park H.-J."/>
            <person name="Ramirez L."/>
            <person name="Alfaro M."/>
            <person name="Sun H."/>
            <person name="Tritt A."/>
            <person name="Yoshinaga Y."/>
            <person name="Zwiers L.-H."/>
            <person name="Turgeon B.G."/>
            <person name="Goodwin S.B."/>
            <person name="Spatafora J.W."/>
            <person name="Crous P.W."/>
            <person name="Grigoriev I.V."/>
        </authorList>
    </citation>
    <scope>NUCLEOTIDE SEQUENCE</scope>
    <source>
        <strain evidence="2">IPT5</strain>
    </source>
</reference>
<proteinExistence type="predicted"/>
<keyword evidence="3" id="KW-1185">Reference proteome</keyword>
<feature type="compositionally biased region" description="Basic residues" evidence="1">
    <location>
        <begin position="53"/>
        <end position="64"/>
    </location>
</feature>
<organism evidence="2 3">
    <name type="scientific">Plenodomus tracheiphilus IPT5</name>
    <dbReference type="NCBI Taxonomy" id="1408161"/>
    <lineage>
        <taxon>Eukaryota</taxon>
        <taxon>Fungi</taxon>
        <taxon>Dikarya</taxon>
        <taxon>Ascomycota</taxon>
        <taxon>Pezizomycotina</taxon>
        <taxon>Dothideomycetes</taxon>
        <taxon>Pleosporomycetidae</taxon>
        <taxon>Pleosporales</taxon>
        <taxon>Pleosporineae</taxon>
        <taxon>Leptosphaeriaceae</taxon>
        <taxon>Plenodomus</taxon>
    </lineage>
</organism>
<accession>A0A6A7B2F9</accession>